<dbReference type="PANTHER" id="PTHR15852:SF54">
    <property type="entry name" value="PROTEIN SSUH2 HOMOLOG"/>
    <property type="match status" value="1"/>
</dbReference>
<name>A0A3B0UD06_9ZZZZ</name>
<dbReference type="InterPro" id="IPR011990">
    <property type="entry name" value="TPR-like_helical_dom_sf"/>
</dbReference>
<dbReference type="SUPFAM" id="SSF57938">
    <property type="entry name" value="DnaJ/Hsp40 cysteine-rich domain"/>
    <property type="match status" value="1"/>
</dbReference>
<accession>A0A3B0UD06</accession>
<dbReference type="PANTHER" id="PTHR15852">
    <property type="entry name" value="PLASTID TRANSCRIPTIONALLY ACTIVE PROTEIN"/>
    <property type="match status" value="1"/>
</dbReference>
<gene>
    <name evidence="1" type="ORF">MNBD_BACTEROID06-35</name>
</gene>
<sequence length="239" mass="26464">MIKTFIAFFIIIGFANTAYAQTELPEKIIYDQEVIDLVNKAKAEMKAENYDAANKTFRKALATRKILPTDLSYLFAETLYVVHQYQNSLNFVNKYLGLAGQGGNYYEKAIELKGLLQAEFKKIKTCDYCNLSGYRYVSCYNCDGVGSTTETCYNCKGSGKTVCPKCLGEGVYITFNSFSGKQYIECDVCEGKGYIICPVCLGEKTLTGTCSVCLGTGKIASSTICNHKPDQIVNGHNHK</sequence>
<proteinExistence type="predicted"/>
<protein>
    <recommendedName>
        <fullName evidence="2">Molecular chaperone DnaJ</fullName>
    </recommendedName>
</protein>
<dbReference type="SUPFAM" id="SSF48452">
    <property type="entry name" value="TPR-like"/>
    <property type="match status" value="1"/>
</dbReference>
<evidence type="ECO:0000313" key="1">
    <source>
        <dbReference type="EMBL" id="VAW28855.1"/>
    </source>
</evidence>
<reference evidence="1" key="1">
    <citation type="submission" date="2018-06" db="EMBL/GenBank/DDBJ databases">
        <authorList>
            <person name="Zhirakovskaya E."/>
        </authorList>
    </citation>
    <scope>NUCLEOTIDE SEQUENCE</scope>
</reference>
<evidence type="ECO:0008006" key="2">
    <source>
        <dbReference type="Google" id="ProtNLM"/>
    </source>
</evidence>
<organism evidence="1">
    <name type="scientific">hydrothermal vent metagenome</name>
    <dbReference type="NCBI Taxonomy" id="652676"/>
    <lineage>
        <taxon>unclassified sequences</taxon>
        <taxon>metagenomes</taxon>
        <taxon>ecological metagenomes</taxon>
    </lineage>
</organism>
<dbReference type="EMBL" id="UOES01000469">
    <property type="protein sequence ID" value="VAW28855.1"/>
    <property type="molecule type" value="Genomic_DNA"/>
</dbReference>
<dbReference type="AlphaFoldDB" id="A0A3B0UD06"/>
<dbReference type="InterPro" id="IPR036410">
    <property type="entry name" value="HSP_DnaJ_Cys-rich_dom_sf"/>
</dbReference>
<dbReference type="Gene3D" id="2.10.230.10">
    <property type="entry name" value="Heat shock protein DnaJ, cysteine-rich domain"/>
    <property type="match status" value="1"/>
</dbReference>